<evidence type="ECO:0000313" key="1">
    <source>
        <dbReference type="EMBL" id="MFC4715638.1"/>
    </source>
</evidence>
<keyword evidence="2" id="KW-1185">Reference proteome</keyword>
<dbReference type="EMBL" id="JBHSHE010000022">
    <property type="protein sequence ID" value="MFC4715638.1"/>
    <property type="molecule type" value="Genomic_DNA"/>
</dbReference>
<proteinExistence type="predicted"/>
<dbReference type="InterPro" id="IPR010982">
    <property type="entry name" value="Lambda_DNA-bd_dom_sf"/>
</dbReference>
<organism evidence="1 2">
    <name type="scientific">Glutamicibacter bergerei</name>
    <dbReference type="NCBI Taxonomy" id="256702"/>
    <lineage>
        <taxon>Bacteria</taxon>
        <taxon>Bacillati</taxon>
        <taxon>Actinomycetota</taxon>
        <taxon>Actinomycetes</taxon>
        <taxon>Micrococcales</taxon>
        <taxon>Micrococcaceae</taxon>
        <taxon>Glutamicibacter</taxon>
    </lineage>
</organism>
<dbReference type="RefSeq" id="WP_346059964.1">
    <property type="nucleotide sequence ID" value="NZ_BAAAVQ010000069.1"/>
</dbReference>
<sequence>MHNAAKSMANIRRVVSEGHRQLGFFQPQMAIELGTTQRDVSELENGKNSRLNARTLDFLAQLGIKLGFKVSDDYGPS</sequence>
<reference evidence="2" key="1">
    <citation type="journal article" date="2019" name="Int. J. Syst. Evol. Microbiol.">
        <title>The Global Catalogue of Microorganisms (GCM) 10K type strain sequencing project: providing services to taxonomists for standard genome sequencing and annotation.</title>
        <authorList>
            <consortium name="The Broad Institute Genomics Platform"/>
            <consortium name="The Broad Institute Genome Sequencing Center for Infectious Disease"/>
            <person name="Wu L."/>
            <person name="Ma J."/>
        </authorList>
    </citation>
    <scope>NUCLEOTIDE SEQUENCE [LARGE SCALE GENOMIC DNA]</scope>
    <source>
        <strain evidence="2">CGMCC 1.12849</strain>
    </source>
</reference>
<dbReference type="SUPFAM" id="SSF47413">
    <property type="entry name" value="lambda repressor-like DNA-binding domains"/>
    <property type="match status" value="1"/>
</dbReference>
<dbReference type="Proteomes" id="UP001595884">
    <property type="component" value="Unassembled WGS sequence"/>
</dbReference>
<dbReference type="Gene3D" id="1.10.260.40">
    <property type="entry name" value="lambda repressor-like DNA-binding domains"/>
    <property type="match status" value="1"/>
</dbReference>
<name>A0ABV9MM28_9MICC</name>
<comment type="caution">
    <text evidence="1">The sequence shown here is derived from an EMBL/GenBank/DDBJ whole genome shotgun (WGS) entry which is preliminary data.</text>
</comment>
<protein>
    <recommendedName>
        <fullName evidence="3">XRE family transcriptional regulator</fullName>
    </recommendedName>
</protein>
<gene>
    <name evidence="1" type="ORF">ACFO7V_05735</name>
</gene>
<evidence type="ECO:0008006" key="3">
    <source>
        <dbReference type="Google" id="ProtNLM"/>
    </source>
</evidence>
<accession>A0ABV9MM28</accession>
<evidence type="ECO:0000313" key="2">
    <source>
        <dbReference type="Proteomes" id="UP001595884"/>
    </source>
</evidence>